<feature type="region of interest" description="Disordered" evidence="20">
    <location>
        <begin position="1052"/>
        <end position="1127"/>
    </location>
</feature>
<evidence type="ECO:0000256" key="1">
    <source>
        <dbReference type="ARBA" id="ARBA00001954"/>
    </source>
</evidence>
<evidence type="ECO:0000259" key="21">
    <source>
        <dbReference type="PROSITE" id="PS50016"/>
    </source>
</evidence>
<feature type="region of interest" description="Disordered" evidence="20">
    <location>
        <begin position="1528"/>
        <end position="1672"/>
    </location>
</feature>
<feature type="domain" description="PHD-type" evidence="21">
    <location>
        <begin position="443"/>
        <end position="503"/>
    </location>
</feature>
<dbReference type="Pfam" id="PF17811">
    <property type="entry name" value="JHD"/>
    <property type="match status" value="1"/>
</dbReference>
<feature type="compositionally biased region" description="Polar residues" evidence="20">
    <location>
        <begin position="1230"/>
        <end position="1247"/>
    </location>
</feature>
<keyword evidence="15" id="KW-0804">Transcription</keyword>
<keyword evidence="12" id="KW-0560">Oxidoreductase</keyword>
<evidence type="ECO:0000256" key="18">
    <source>
        <dbReference type="ARBA" id="ARBA00047915"/>
    </source>
</evidence>
<evidence type="ECO:0000256" key="13">
    <source>
        <dbReference type="ARBA" id="ARBA00023004"/>
    </source>
</evidence>
<evidence type="ECO:0000256" key="20">
    <source>
        <dbReference type="SAM" id="MobiDB-lite"/>
    </source>
</evidence>
<evidence type="ECO:0000256" key="17">
    <source>
        <dbReference type="ARBA" id="ARBA00031083"/>
    </source>
</evidence>
<keyword evidence="7" id="KW-0479">Metal-binding</keyword>
<protein>
    <recommendedName>
        <fullName evidence="6">JmjC domain-containing histone demethylation protein 1</fullName>
        <ecNumber evidence="5">1.14.11.27</ecNumber>
    </recommendedName>
    <alternativeName>
        <fullName evidence="17">[Histone-H3]-lysine-36 demethylase 1</fullName>
    </alternativeName>
</protein>
<evidence type="ECO:0000313" key="23">
    <source>
        <dbReference type="EMBL" id="KAF2724279.1"/>
    </source>
</evidence>
<gene>
    <name evidence="23" type="ORF">K431DRAFT_291789</name>
</gene>
<evidence type="ECO:0000256" key="12">
    <source>
        <dbReference type="ARBA" id="ARBA00023002"/>
    </source>
</evidence>
<dbReference type="CDD" id="cd15517">
    <property type="entry name" value="PHD_TCF19_like"/>
    <property type="match status" value="1"/>
</dbReference>
<name>A0A9P4QG75_9PEZI</name>
<dbReference type="PROSITE" id="PS51184">
    <property type="entry name" value="JMJC"/>
    <property type="match status" value="1"/>
</dbReference>
<evidence type="ECO:0000313" key="24">
    <source>
        <dbReference type="Proteomes" id="UP000799441"/>
    </source>
</evidence>
<feature type="region of interest" description="Disordered" evidence="20">
    <location>
        <begin position="591"/>
        <end position="613"/>
    </location>
</feature>
<dbReference type="PANTHER" id="PTHR23123">
    <property type="entry name" value="PHD/F-BOX CONTAINING PROTEIN"/>
    <property type="match status" value="1"/>
</dbReference>
<keyword evidence="14" id="KW-0805">Transcription regulation</keyword>
<dbReference type="Proteomes" id="UP000799441">
    <property type="component" value="Unassembled WGS sequence"/>
</dbReference>
<evidence type="ECO:0000256" key="9">
    <source>
        <dbReference type="ARBA" id="ARBA00022833"/>
    </source>
</evidence>
<keyword evidence="24" id="KW-1185">Reference proteome</keyword>
<feature type="region of interest" description="Disordered" evidence="20">
    <location>
        <begin position="1191"/>
        <end position="1252"/>
    </location>
</feature>
<feature type="compositionally biased region" description="Polar residues" evidence="20">
    <location>
        <begin position="1572"/>
        <end position="1581"/>
    </location>
</feature>
<dbReference type="InterPro" id="IPR019787">
    <property type="entry name" value="Znf_PHD-finger"/>
</dbReference>
<feature type="region of interest" description="Disordered" evidence="20">
    <location>
        <begin position="1298"/>
        <end position="1410"/>
    </location>
</feature>
<evidence type="ECO:0000256" key="14">
    <source>
        <dbReference type="ARBA" id="ARBA00023015"/>
    </source>
</evidence>
<feature type="region of interest" description="Disordered" evidence="20">
    <location>
        <begin position="190"/>
        <end position="232"/>
    </location>
</feature>
<comment type="catalytic activity">
    <reaction evidence="18">
        <text>N(6),N(6)-dimethyl-L-lysyl(36)-[histone H3] + 2 2-oxoglutarate + 2 O2 = L-lysyl(36)-[histone H3] + 2 formaldehyde + 2 succinate + 2 CO2</text>
        <dbReference type="Rhea" id="RHEA:42032"/>
        <dbReference type="Rhea" id="RHEA-COMP:9785"/>
        <dbReference type="Rhea" id="RHEA-COMP:9787"/>
        <dbReference type="ChEBI" id="CHEBI:15379"/>
        <dbReference type="ChEBI" id="CHEBI:16526"/>
        <dbReference type="ChEBI" id="CHEBI:16810"/>
        <dbReference type="ChEBI" id="CHEBI:16842"/>
        <dbReference type="ChEBI" id="CHEBI:29969"/>
        <dbReference type="ChEBI" id="CHEBI:30031"/>
        <dbReference type="ChEBI" id="CHEBI:61976"/>
        <dbReference type="EC" id="1.14.11.27"/>
    </reaction>
</comment>
<dbReference type="GO" id="GO:0140680">
    <property type="term" value="F:histone H3K36me/H3K36me2 demethylase activity"/>
    <property type="evidence" value="ECO:0007669"/>
    <property type="project" value="UniProtKB-EC"/>
</dbReference>
<dbReference type="SMART" id="SM00249">
    <property type="entry name" value="PHD"/>
    <property type="match status" value="1"/>
</dbReference>
<comment type="subcellular location">
    <subcellularLocation>
        <location evidence="3">Nucleus</location>
    </subcellularLocation>
</comment>
<dbReference type="InterPro" id="IPR050690">
    <property type="entry name" value="JHDM1_Histone_Demethylase"/>
</dbReference>
<dbReference type="InterPro" id="IPR011011">
    <property type="entry name" value="Znf_FYVE_PHD"/>
</dbReference>
<dbReference type="CDD" id="cd00067">
    <property type="entry name" value="GAL4"/>
    <property type="match status" value="1"/>
</dbReference>
<dbReference type="SUPFAM" id="SSF51197">
    <property type="entry name" value="Clavaminate synthase-like"/>
    <property type="match status" value="1"/>
</dbReference>
<dbReference type="EC" id="1.14.11.27" evidence="5"/>
<comment type="cofactor">
    <cofactor evidence="1">
        <name>Fe(2+)</name>
        <dbReference type="ChEBI" id="CHEBI:29033"/>
    </cofactor>
</comment>
<feature type="region of interest" description="Disordered" evidence="20">
    <location>
        <begin position="1480"/>
        <end position="1504"/>
    </location>
</feature>
<keyword evidence="9" id="KW-0862">Zinc</keyword>
<dbReference type="OrthoDB" id="5876800at2759"/>
<dbReference type="GO" id="GO:0000981">
    <property type="term" value="F:DNA-binding transcription factor activity, RNA polymerase II-specific"/>
    <property type="evidence" value="ECO:0007669"/>
    <property type="project" value="InterPro"/>
</dbReference>
<dbReference type="GO" id="GO:0008270">
    <property type="term" value="F:zinc ion binding"/>
    <property type="evidence" value="ECO:0007669"/>
    <property type="project" value="UniProtKB-KW"/>
</dbReference>
<keyword evidence="8 19" id="KW-0863">Zinc-finger</keyword>
<feature type="compositionally biased region" description="Basic residues" evidence="20">
    <location>
        <begin position="338"/>
        <end position="348"/>
    </location>
</feature>
<evidence type="ECO:0000256" key="16">
    <source>
        <dbReference type="ARBA" id="ARBA00023242"/>
    </source>
</evidence>
<dbReference type="Pfam" id="PF00628">
    <property type="entry name" value="PHD"/>
    <property type="match status" value="1"/>
</dbReference>
<dbReference type="Pfam" id="PF02373">
    <property type="entry name" value="JmjC"/>
    <property type="match status" value="1"/>
</dbReference>
<evidence type="ECO:0000256" key="11">
    <source>
        <dbReference type="ARBA" id="ARBA00022964"/>
    </source>
</evidence>
<evidence type="ECO:0000256" key="2">
    <source>
        <dbReference type="ARBA" id="ARBA00003909"/>
    </source>
</evidence>
<dbReference type="InterPro" id="IPR001138">
    <property type="entry name" value="Zn2Cys6_DnaBD"/>
</dbReference>
<feature type="compositionally biased region" description="Basic and acidic residues" evidence="20">
    <location>
        <begin position="1529"/>
        <end position="1538"/>
    </location>
</feature>
<feature type="compositionally biased region" description="Polar residues" evidence="20">
    <location>
        <begin position="1075"/>
        <end position="1095"/>
    </location>
</feature>
<organism evidence="23 24">
    <name type="scientific">Polychaeton citri CBS 116435</name>
    <dbReference type="NCBI Taxonomy" id="1314669"/>
    <lineage>
        <taxon>Eukaryota</taxon>
        <taxon>Fungi</taxon>
        <taxon>Dikarya</taxon>
        <taxon>Ascomycota</taxon>
        <taxon>Pezizomycotina</taxon>
        <taxon>Dothideomycetes</taxon>
        <taxon>Dothideomycetidae</taxon>
        <taxon>Capnodiales</taxon>
        <taxon>Capnodiaceae</taxon>
        <taxon>Polychaeton</taxon>
    </lineage>
</organism>
<evidence type="ECO:0000256" key="15">
    <source>
        <dbReference type="ARBA" id="ARBA00023163"/>
    </source>
</evidence>
<feature type="region of interest" description="Disordered" evidence="20">
    <location>
        <begin position="313"/>
        <end position="415"/>
    </location>
</feature>
<comment type="similarity">
    <text evidence="4">Belongs to the JHDM1 histone demethylase family.</text>
</comment>
<feature type="compositionally biased region" description="Polar residues" evidence="20">
    <location>
        <begin position="1596"/>
        <end position="1611"/>
    </location>
</feature>
<keyword evidence="13" id="KW-0408">Iron</keyword>
<dbReference type="PROSITE" id="PS01359">
    <property type="entry name" value="ZF_PHD_1"/>
    <property type="match status" value="1"/>
</dbReference>
<feature type="compositionally biased region" description="Polar residues" evidence="20">
    <location>
        <begin position="1391"/>
        <end position="1410"/>
    </location>
</feature>
<dbReference type="InterPro" id="IPR003347">
    <property type="entry name" value="JmjC_dom"/>
</dbReference>
<comment type="caution">
    <text evidence="23">The sequence shown here is derived from an EMBL/GenBank/DDBJ whole genome shotgun (WGS) entry which is preliminary data.</text>
</comment>
<reference evidence="23" key="1">
    <citation type="journal article" date="2020" name="Stud. Mycol.">
        <title>101 Dothideomycetes genomes: a test case for predicting lifestyles and emergence of pathogens.</title>
        <authorList>
            <person name="Haridas S."/>
            <person name="Albert R."/>
            <person name="Binder M."/>
            <person name="Bloem J."/>
            <person name="Labutti K."/>
            <person name="Salamov A."/>
            <person name="Andreopoulos B."/>
            <person name="Baker S."/>
            <person name="Barry K."/>
            <person name="Bills G."/>
            <person name="Bluhm B."/>
            <person name="Cannon C."/>
            <person name="Castanera R."/>
            <person name="Culley D."/>
            <person name="Daum C."/>
            <person name="Ezra D."/>
            <person name="Gonzalez J."/>
            <person name="Henrissat B."/>
            <person name="Kuo A."/>
            <person name="Liang C."/>
            <person name="Lipzen A."/>
            <person name="Lutzoni F."/>
            <person name="Magnuson J."/>
            <person name="Mondo S."/>
            <person name="Nolan M."/>
            <person name="Ohm R."/>
            <person name="Pangilinan J."/>
            <person name="Park H.-J."/>
            <person name="Ramirez L."/>
            <person name="Alfaro M."/>
            <person name="Sun H."/>
            <person name="Tritt A."/>
            <person name="Yoshinaga Y."/>
            <person name="Zwiers L.-H."/>
            <person name="Turgeon B."/>
            <person name="Goodwin S."/>
            <person name="Spatafora J."/>
            <person name="Crous P."/>
            <person name="Grigoriev I."/>
        </authorList>
    </citation>
    <scope>NUCLEOTIDE SEQUENCE</scope>
    <source>
        <strain evidence="23">CBS 116435</strain>
    </source>
</reference>
<feature type="compositionally biased region" description="Basic residues" evidence="20">
    <location>
        <begin position="1369"/>
        <end position="1382"/>
    </location>
</feature>
<evidence type="ECO:0000256" key="7">
    <source>
        <dbReference type="ARBA" id="ARBA00022723"/>
    </source>
</evidence>
<feature type="compositionally biased region" description="Low complexity" evidence="20">
    <location>
        <begin position="397"/>
        <end position="415"/>
    </location>
</feature>
<feature type="domain" description="JmjC" evidence="22">
    <location>
        <begin position="698"/>
        <end position="856"/>
    </location>
</feature>
<keyword evidence="16" id="KW-0539">Nucleus</keyword>
<keyword evidence="11" id="KW-0223">Dioxygenase</keyword>
<keyword evidence="10" id="KW-0156">Chromatin regulator</keyword>
<dbReference type="EMBL" id="MU003772">
    <property type="protein sequence ID" value="KAF2724279.1"/>
    <property type="molecule type" value="Genomic_DNA"/>
</dbReference>
<dbReference type="SUPFAM" id="SSF57903">
    <property type="entry name" value="FYVE/PHD zinc finger"/>
    <property type="match status" value="1"/>
</dbReference>
<dbReference type="PROSITE" id="PS50016">
    <property type="entry name" value="ZF_PHD_2"/>
    <property type="match status" value="1"/>
</dbReference>
<evidence type="ECO:0000256" key="10">
    <source>
        <dbReference type="ARBA" id="ARBA00022853"/>
    </source>
</evidence>
<evidence type="ECO:0000256" key="5">
    <source>
        <dbReference type="ARBA" id="ARBA00013246"/>
    </source>
</evidence>
<dbReference type="InterPro" id="IPR019786">
    <property type="entry name" value="Zinc_finger_PHD-type_CS"/>
</dbReference>
<evidence type="ECO:0000256" key="4">
    <source>
        <dbReference type="ARBA" id="ARBA00008037"/>
    </source>
</evidence>
<evidence type="ECO:0000256" key="19">
    <source>
        <dbReference type="PROSITE-ProRule" id="PRU00146"/>
    </source>
</evidence>
<dbReference type="InterPro" id="IPR001965">
    <property type="entry name" value="Znf_PHD"/>
</dbReference>
<comment type="function">
    <text evidence="2">Histone demethylase that specifically demethylates 'Lys-36' of histone H3, thereby playing a central role in histone code.</text>
</comment>
<dbReference type="SMART" id="SM00558">
    <property type="entry name" value="JmjC"/>
    <property type="match status" value="1"/>
</dbReference>
<evidence type="ECO:0000256" key="8">
    <source>
        <dbReference type="ARBA" id="ARBA00022771"/>
    </source>
</evidence>
<feature type="compositionally biased region" description="Low complexity" evidence="20">
    <location>
        <begin position="53"/>
        <end position="65"/>
    </location>
</feature>
<evidence type="ECO:0000259" key="22">
    <source>
        <dbReference type="PROSITE" id="PS51184"/>
    </source>
</evidence>
<dbReference type="InterPro" id="IPR041070">
    <property type="entry name" value="JHD"/>
</dbReference>
<feature type="region of interest" description="Disordered" evidence="20">
    <location>
        <begin position="1"/>
        <end position="87"/>
    </location>
</feature>
<sequence length="1672" mass="184929">MFNPTFKRPAGPFNPRTRSPTPPRAYVEPLSPPRPQPLEPQWAYPPLDRNAGRPQYAAQTPQQQRPRAESASYATHAQKRGHYRTPSTIDQLAEAALAASPEYNTLSHSRSTSYSYAPASGHAHGRSAFNYGAHGASEPPHKRSRSELLVTPQVGQLGSRPLTSYESLPKTEQNNRVEEAALLLNFRTNGGSHGVNHAQLAHPPQSHPHHSGARPHSTSDPRGLDGFRATANGQAPLLPPFAPQAGQTVPFVSSPPPHKQMKFISHDPQARQAKQAVRAPRMPVQNVLMNGAMESKPNQASTVDADLLPLQTSSETTDSLDSPAPSSEAPLEVPVQVLKKRGWPKGKPRSNGARKTMAEKAASKRGATGRKRKSTRANTEETNVAAGGVRPRRKSVSDAQVSSRSSSVALSARSKSVPREIPMQIKSAQSIKLPRKKHEVTSDTICAGCNNTRELARRGGVEVDDWISCNGCKNWFHLDCAGFKKAHEARDVDKFFCGGCEPTHGKTTYVRKSKRAHASVDYAELQRGVLKTSEDSVEHHYIQPIKDGTFQFDPESFPRMRPEHITRDLFEKSSAFTEPICIPAAWNPRPWNKSGAGAQPDNTSGAKSHEQVETTDMPSNDFEYDIVPNDGQDLLDMVMPQGLTVRQVANLVGPDYPLDVIDVKTQNSGSKWTLGKWADYYEEDREDKEIRNVISLEVSQTKLGRLLKRPKVVRDIDLQDEVWPQEEVDKGKFPKVQFYCLMSIADSYTDFHIDFGGSSVYYHILRGKKTFFFIPPKPKHLKAYEDWNDSPQQNYTFLPNITKECYRVDLSEGDTMLIPSGWIHAVWTPETSLVVGGNFLTRMSYKNQFRVVEIEKNNETPQKFRYPHFQRIMWYTTTKYLRDDPLPNEISNMFYEGKRFERKQPVWADFDGDIANNDMRPGAKNARYYSQAEIDGLPDLVNFIFRTVMVTMGRVEGISADKMKRVNASIPKGFGDPLELAKAFALWVAWKRGNEDPPAWAHPDAVLPNSQDDGPPKKLSARALKDMERKEAIAAYRAAGRDRQSARVLNKQQNALTPVKGQSDAQTKPDFTPVASANGTTHSASTPQQSQISNLQQPRMQNHHQPHQHQPQNTPPHQPHHQDMNVAPQHMPAPAVMAPAQAMMMGGFSLQHISTPKTSVLGPKRVACDACRKRRIKCKHKDLVVQAQANGDSMMGSPFGDGPYPHAPGSDIGEALTVSPPSKPHEHQDPSTNASGIQNGLQMNAQNGHGPLPGTNAYVNANIPMAMNGVPMFGEIAKRGRSKACFECRKSKRRCIHDENGNIDPVKASETPVPRGSASSKKRSSMEGGADSPLAKKPKQQSPMSVAPMGYAPAQQPTPPGQPMLSTEHHHHSPPHERHHHPTPPSHSPSISQEPIDSHSNGTTHGQPMILLQTSGPEQHFYHHQHHHHQHVHLDPNLYTDFQDSGADGPYYGNGFSYADRPQLYHLPSLEQIASEVLDMDDPRDDPAGQASEAPPGYQPADATYMTNGVAKTEASVDSAVSLLAPESFEEHLQRADNLKASGNADEPVDFQPEDSQPVPDQPPRDEKLRPSTAQSTSNLDNVPVFKPPAPVTRSPEMTRTRPASSNSVGPNTPAPLKRKRDSISELVKQTPPSAKKTKVESTPVEQDKESMDLAKALQQEDLGLRRRTSRG</sequence>
<dbReference type="GO" id="GO:0005634">
    <property type="term" value="C:nucleus"/>
    <property type="evidence" value="ECO:0007669"/>
    <property type="project" value="UniProtKB-SubCell"/>
</dbReference>
<dbReference type="Gene3D" id="2.60.120.650">
    <property type="entry name" value="Cupin"/>
    <property type="match status" value="2"/>
</dbReference>
<evidence type="ECO:0000256" key="6">
    <source>
        <dbReference type="ARBA" id="ARBA00015153"/>
    </source>
</evidence>
<evidence type="ECO:0000256" key="3">
    <source>
        <dbReference type="ARBA" id="ARBA00004123"/>
    </source>
</evidence>
<feature type="region of interest" description="Disordered" evidence="20">
    <location>
        <begin position="1000"/>
        <end position="1019"/>
    </location>
</feature>
<proteinExistence type="inferred from homology"/>
<accession>A0A9P4QG75</accession>